<protein>
    <recommendedName>
        <fullName evidence="5">Secreted protein</fullName>
    </recommendedName>
</protein>
<accession>A0A9Q8PM07</accession>
<dbReference type="RefSeq" id="XP_047769371.1">
    <property type="nucleotide sequence ID" value="XM_047913253.1"/>
</dbReference>
<organism evidence="3 4">
    <name type="scientific">Passalora fulva</name>
    <name type="common">Tomato leaf mold</name>
    <name type="synonym">Cladosporium fulvum</name>
    <dbReference type="NCBI Taxonomy" id="5499"/>
    <lineage>
        <taxon>Eukaryota</taxon>
        <taxon>Fungi</taxon>
        <taxon>Dikarya</taxon>
        <taxon>Ascomycota</taxon>
        <taxon>Pezizomycotina</taxon>
        <taxon>Dothideomycetes</taxon>
        <taxon>Dothideomycetidae</taxon>
        <taxon>Mycosphaerellales</taxon>
        <taxon>Mycosphaerellaceae</taxon>
        <taxon>Fulvia</taxon>
    </lineage>
</organism>
<keyword evidence="2" id="KW-0732">Signal</keyword>
<feature type="region of interest" description="Disordered" evidence="1">
    <location>
        <begin position="19"/>
        <end position="42"/>
    </location>
</feature>
<reference evidence="3" key="2">
    <citation type="journal article" date="2022" name="Microb. Genom.">
        <title>A chromosome-scale genome assembly of the tomato pathogen Cladosporium fulvum reveals a compartmentalized genome architecture and the presence of a dispensable chromosome.</title>
        <authorList>
            <person name="Zaccaron A.Z."/>
            <person name="Chen L.H."/>
            <person name="Samaras A."/>
            <person name="Stergiopoulos I."/>
        </authorList>
    </citation>
    <scope>NUCLEOTIDE SEQUENCE</scope>
    <source>
        <strain evidence="3">Race5_Kim</strain>
    </source>
</reference>
<evidence type="ECO:0000313" key="4">
    <source>
        <dbReference type="Proteomes" id="UP000756132"/>
    </source>
</evidence>
<dbReference type="Proteomes" id="UP000756132">
    <property type="component" value="Chromosome 13"/>
</dbReference>
<dbReference type="EMBL" id="CP090175">
    <property type="protein sequence ID" value="UJO25005.1"/>
    <property type="molecule type" value="Genomic_DNA"/>
</dbReference>
<name>A0A9Q8PM07_PASFU</name>
<feature type="chain" id="PRO_5040199727" description="Secreted protein" evidence="2">
    <location>
        <begin position="27"/>
        <end position="93"/>
    </location>
</feature>
<evidence type="ECO:0000256" key="2">
    <source>
        <dbReference type="SAM" id="SignalP"/>
    </source>
</evidence>
<reference evidence="3" key="1">
    <citation type="submission" date="2021-12" db="EMBL/GenBank/DDBJ databases">
        <authorList>
            <person name="Zaccaron A."/>
            <person name="Stergiopoulos I."/>
        </authorList>
    </citation>
    <scope>NUCLEOTIDE SEQUENCE</scope>
    <source>
        <strain evidence="3">Race5_Kim</strain>
    </source>
</reference>
<dbReference type="KEGG" id="ffu:CLAFUR5_14105"/>
<evidence type="ECO:0008006" key="5">
    <source>
        <dbReference type="Google" id="ProtNLM"/>
    </source>
</evidence>
<sequence length="93" mass="10188">MKQSLPLLLALATAVMSSLAPRPVEPERPARTESTASALDLPEAYPTFSTYRGYGKYGGYGDYLPPPPDREGAEVKVAKRDVEMNHDCEEDSD</sequence>
<gene>
    <name evidence="3" type="ORF">CLAFUR5_14105</name>
</gene>
<proteinExistence type="predicted"/>
<evidence type="ECO:0000313" key="3">
    <source>
        <dbReference type="EMBL" id="UJO25005.1"/>
    </source>
</evidence>
<keyword evidence="4" id="KW-1185">Reference proteome</keyword>
<dbReference type="AlphaFoldDB" id="A0A9Q8PM07"/>
<evidence type="ECO:0000256" key="1">
    <source>
        <dbReference type="SAM" id="MobiDB-lite"/>
    </source>
</evidence>
<dbReference type="GeneID" id="71993983"/>
<feature type="signal peptide" evidence="2">
    <location>
        <begin position="1"/>
        <end position="26"/>
    </location>
</feature>